<sequence>MNFDFSAFDDSSIKMRVSEGVYYFEDNPIYIVEHVEEDLHEYVMVYDVQEGTEEPMKKFTTEPVNTRTIPGGTKLSNIIKSRIPPRIQYKKVTHEPIFVSNIIHMGTDTVTGKVGKGFFERAKDREVLSESGRKVIPGAYTGIFICLSSIEWRKSYTPLESVIETYRRQREDRINV</sequence>
<name>A0AAU8GVF7_9VIRU</name>
<organism evidence="1">
    <name type="scientific">Mammaliicoccus phage MSShimriz1</name>
    <dbReference type="NCBI Taxonomy" id="3230127"/>
    <lineage>
        <taxon>Viruses</taxon>
    </lineage>
</organism>
<reference evidence="1" key="1">
    <citation type="submission" date="2024-06" db="EMBL/GenBank/DDBJ databases">
        <authorList>
            <person name="Ashkenazi R."/>
            <person name="Lipszyc R.R."/>
            <person name="Braunstein R."/>
            <person name="Yerushalmy O."/>
            <person name="Alkalay-Oren S."/>
            <person name="Coppenhagn-Glazer S."/>
            <person name="Hazan R."/>
        </authorList>
    </citation>
    <scope>NUCLEOTIDE SEQUENCE</scope>
</reference>
<proteinExistence type="predicted"/>
<accession>A0AAU8GVF7</accession>
<dbReference type="EMBL" id="PP931174">
    <property type="protein sequence ID" value="XCH45076.1"/>
    <property type="molecule type" value="Genomic_DNA"/>
</dbReference>
<evidence type="ECO:0008006" key="2">
    <source>
        <dbReference type="Google" id="ProtNLM"/>
    </source>
</evidence>
<protein>
    <recommendedName>
        <fullName evidence="2">Phage protein</fullName>
    </recommendedName>
</protein>
<evidence type="ECO:0000313" key="1">
    <source>
        <dbReference type="EMBL" id="XCH45076.1"/>
    </source>
</evidence>